<dbReference type="SUPFAM" id="SSF51735">
    <property type="entry name" value="NAD(P)-binding Rossmann-fold domains"/>
    <property type="match status" value="1"/>
</dbReference>
<keyword evidence="6" id="KW-1185">Reference proteome</keyword>
<dbReference type="Gene3D" id="3.40.50.720">
    <property type="entry name" value="NAD(P)-binding Rossmann-like Domain"/>
    <property type="match status" value="1"/>
</dbReference>
<dbReference type="Pfam" id="PF01408">
    <property type="entry name" value="GFO_IDH_MocA"/>
    <property type="match status" value="1"/>
</dbReference>
<dbReference type="GO" id="GO:0005737">
    <property type="term" value="C:cytoplasm"/>
    <property type="evidence" value="ECO:0007669"/>
    <property type="project" value="TreeGrafter"/>
</dbReference>
<dbReference type="InterPro" id="IPR055170">
    <property type="entry name" value="GFO_IDH_MocA-like_dom"/>
</dbReference>
<name>A0AAX4JPV2_9TREE</name>
<dbReference type="RefSeq" id="XP_066074199.1">
    <property type="nucleotide sequence ID" value="XM_066218102.1"/>
</dbReference>
<dbReference type="AlphaFoldDB" id="A0AAX4JPV2"/>
<dbReference type="GO" id="GO:0006740">
    <property type="term" value="P:NADPH regeneration"/>
    <property type="evidence" value="ECO:0007669"/>
    <property type="project" value="TreeGrafter"/>
</dbReference>
<dbReference type="InterPro" id="IPR000683">
    <property type="entry name" value="Gfo/Idh/MocA-like_OxRdtase_N"/>
</dbReference>
<dbReference type="SUPFAM" id="SSF55347">
    <property type="entry name" value="Glyceraldehyde-3-phosphate dehydrogenase-like, C-terminal domain"/>
    <property type="match status" value="1"/>
</dbReference>
<dbReference type="Pfam" id="PF22725">
    <property type="entry name" value="GFO_IDH_MocA_C3"/>
    <property type="match status" value="1"/>
</dbReference>
<reference evidence="5 6" key="1">
    <citation type="submission" date="2024-01" db="EMBL/GenBank/DDBJ databases">
        <title>Comparative genomics of Cryptococcus and Kwoniella reveals pathogenesis evolution and contrasting modes of karyotype evolution via chromosome fusion or intercentromeric recombination.</title>
        <authorList>
            <person name="Coelho M.A."/>
            <person name="David-Palma M."/>
            <person name="Shea T."/>
            <person name="Bowers K."/>
            <person name="McGinley-Smith S."/>
            <person name="Mohammad A.W."/>
            <person name="Gnirke A."/>
            <person name="Yurkov A.M."/>
            <person name="Nowrousian M."/>
            <person name="Sun S."/>
            <person name="Cuomo C.A."/>
            <person name="Heitman J."/>
        </authorList>
    </citation>
    <scope>NUCLEOTIDE SEQUENCE [LARGE SCALE GENOMIC DNA]</scope>
    <source>
        <strain evidence="5 6">CBS 6074</strain>
    </source>
</reference>
<evidence type="ECO:0000259" key="4">
    <source>
        <dbReference type="Pfam" id="PF22725"/>
    </source>
</evidence>
<dbReference type="EMBL" id="CP144100">
    <property type="protein sequence ID" value="WWC87436.1"/>
    <property type="molecule type" value="Genomic_DNA"/>
</dbReference>
<evidence type="ECO:0000256" key="1">
    <source>
        <dbReference type="ARBA" id="ARBA00010928"/>
    </source>
</evidence>
<feature type="domain" description="GFO/IDH/MocA-like oxidoreductase" evidence="4">
    <location>
        <begin position="137"/>
        <end position="265"/>
    </location>
</feature>
<evidence type="ECO:0000313" key="5">
    <source>
        <dbReference type="EMBL" id="WWC87436.1"/>
    </source>
</evidence>
<gene>
    <name evidence="5" type="ORF">L201_002325</name>
</gene>
<proteinExistence type="inferred from homology"/>
<evidence type="ECO:0000259" key="3">
    <source>
        <dbReference type="Pfam" id="PF01408"/>
    </source>
</evidence>
<dbReference type="PANTHER" id="PTHR42840:SF3">
    <property type="entry name" value="BINDING ROSSMANN FOLD OXIDOREDUCTASE, PUTATIVE (AFU_ORTHOLOGUE AFUA_2G10240)-RELATED"/>
    <property type="match status" value="1"/>
</dbReference>
<feature type="domain" description="Gfo/Idh/MocA-like oxidoreductase N-terminal" evidence="3">
    <location>
        <begin position="7"/>
        <end position="129"/>
    </location>
</feature>
<keyword evidence="2" id="KW-0560">Oxidoreductase</keyword>
<organism evidence="5 6">
    <name type="scientific">Kwoniella dendrophila CBS 6074</name>
    <dbReference type="NCBI Taxonomy" id="1295534"/>
    <lineage>
        <taxon>Eukaryota</taxon>
        <taxon>Fungi</taxon>
        <taxon>Dikarya</taxon>
        <taxon>Basidiomycota</taxon>
        <taxon>Agaricomycotina</taxon>
        <taxon>Tremellomycetes</taxon>
        <taxon>Tremellales</taxon>
        <taxon>Cryptococcaceae</taxon>
        <taxon>Kwoniella</taxon>
    </lineage>
</organism>
<dbReference type="Proteomes" id="UP001355207">
    <property type="component" value="Chromosome 3"/>
</dbReference>
<evidence type="ECO:0000313" key="6">
    <source>
        <dbReference type="Proteomes" id="UP001355207"/>
    </source>
</evidence>
<protein>
    <recommendedName>
        <fullName evidence="7">Myo-inositol 2-dehydrogenase</fullName>
    </recommendedName>
</protein>
<sequence>MSLQRKLRYAVLGIGRMGSRHAQNLAFRTPRAELVAVCDPRSTTLEWAKQSLPSSTRVFTDSAECLGQDNVDAVLIASETGLHAKLVIDSIKAEKHVLVEKPISIDLETSRKVVEETEKYPHLKVMVGFSRRFDESYREVKKLIDQGKLGKPHLIKSATNDQHDPSGFFVSYAAASGGIFIDCGIHDIDLARWFLLPSNPSIKQVRRVFALGHNVQHPELSKDNDVDNGIGIVEFENDTILVVHCNRTMKHGHDCFTEVFGTESKVIVNGNPQLNRVEIRDIHGVRTESTPTYYERFREAFVNEVNEFTDVVLDDKPLPVSCADALEAAKIATALSHSFKTSQPVYFDDAGEPLLV</sequence>
<accession>A0AAX4JPV2</accession>
<dbReference type="PANTHER" id="PTHR42840">
    <property type="entry name" value="NAD(P)-BINDING ROSSMANN-FOLD SUPERFAMILY PROTEIN-RELATED"/>
    <property type="match status" value="1"/>
</dbReference>
<evidence type="ECO:0000256" key="2">
    <source>
        <dbReference type="ARBA" id="ARBA00023002"/>
    </source>
</evidence>
<dbReference type="FunFam" id="3.30.360.10:FF:000017">
    <property type="entry name" value="Oxidoreductase family NAD-binding Rossmann fold"/>
    <property type="match status" value="1"/>
</dbReference>
<dbReference type="InterPro" id="IPR036291">
    <property type="entry name" value="NAD(P)-bd_dom_sf"/>
</dbReference>
<dbReference type="GO" id="GO:0016491">
    <property type="term" value="F:oxidoreductase activity"/>
    <property type="evidence" value="ECO:0007669"/>
    <property type="project" value="UniProtKB-KW"/>
</dbReference>
<dbReference type="Gene3D" id="3.30.360.10">
    <property type="entry name" value="Dihydrodipicolinate Reductase, domain 2"/>
    <property type="match status" value="1"/>
</dbReference>
<comment type="similarity">
    <text evidence="1">Belongs to the Gfo/Idh/MocA family.</text>
</comment>
<evidence type="ECO:0008006" key="7">
    <source>
        <dbReference type="Google" id="ProtNLM"/>
    </source>
</evidence>
<dbReference type="GO" id="GO:0000166">
    <property type="term" value="F:nucleotide binding"/>
    <property type="evidence" value="ECO:0007669"/>
    <property type="project" value="InterPro"/>
</dbReference>
<dbReference type="GeneID" id="91092997"/>